<evidence type="ECO:0000259" key="10">
    <source>
        <dbReference type="PROSITE" id="PS50113"/>
    </source>
</evidence>
<dbReference type="Gene3D" id="3.30.70.1230">
    <property type="entry name" value="Nucleotide cyclase"/>
    <property type="match status" value="1"/>
</dbReference>
<dbReference type="InterPro" id="IPR029787">
    <property type="entry name" value="Nucleotide_cyclase"/>
</dbReference>
<dbReference type="InterPro" id="IPR000014">
    <property type="entry name" value="PAS"/>
</dbReference>
<evidence type="ECO:0000256" key="2">
    <source>
        <dbReference type="ARBA" id="ARBA00022692"/>
    </source>
</evidence>
<sequence>MPPPVVNLNLNINSIIDISHESLMRNWNRLRDWVNEETSSANTFRRLAETAELNSREKAGFLRDPELTIGLTWKQEQNPNRAWSKRYADNFEEVIIFLEASAGAYKEEVAAREQDRQREIQNTLLKQEIEERSLVEKALRASESRFRNIFENSTVGIYNTTGDGKFIAVNPSLATMLGYKTPEEMIGSITDMGLQFYLEPKRRAELTVYLKRFEKITDAESEVRHKDGHTLWISESIWSVWGEDQSFLYYEGIVQDISERRQMETELRQQRQQADRLLINILPYRVAQKLKSGVRTIAERHDQVSVLFASLVDFTKISRGMTPTKLVRVLNEIFSMFDQLVEFHRLEKIKTIGDSYMVAGGLPILQGDHGEIVFQESIAQFALDICDAIEYFPQPDGQPFKVQIGINTGPVVAGVIGRRKHAYDLWGDTVNIASQMEVTSEPERIQITPELYENLKDKFELERRENLVVIHDREPMITYWLIGRK</sequence>
<dbReference type="InterPro" id="IPR000700">
    <property type="entry name" value="PAS-assoc_C"/>
</dbReference>
<dbReference type="GO" id="GO:0000166">
    <property type="term" value="F:nucleotide binding"/>
    <property type="evidence" value="ECO:0007669"/>
    <property type="project" value="UniProtKB-KW"/>
</dbReference>
<feature type="domain" description="Guanylate cyclase" evidence="11">
    <location>
        <begin position="305"/>
        <end position="437"/>
    </location>
</feature>
<gene>
    <name evidence="12" type="ORF">DCF17_16255</name>
</gene>
<dbReference type="Proteomes" id="UP000249081">
    <property type="component" value="Unassembled WGS sequence"/>
</dbReference>
<keyword evidence="2" id="KW-0812">Transmembrane</keyword>
<dbReference type="InterPro" id="IPR035965">
    <property type="entry name" value="PAS-like_dom_sf"/>
</dbReference>
<keyword evidence="8" id="KW-0175">Coiled coil</keyword>
<feature type="coiled-coil region" evidence="8">
    <location>
        <begin position="253"/>
        <end position="280"/>
    </location>
</feature>
<keyword evidence="6 7" id="KW-0456">Lyase</keyword>
<proteinExistence type="inferred from homology"/>
<name>A0A2W4VWK2_9CYAN</name>
<dbReference type="SUPFAM" id="SSF55073">
    <property type="entry name" value="Nucleotide cyclase"/>
    <property type="match status" value="1"/>
</dbReference>
<dbReference type="EMBL" id="QBMN01000126">
    <property type="protein sequence ID" value="PZO37234.1"/>
    <property type="molecule type" value="Genomic_DNA"/>
</dbReference>
<keyword evidence="3" id="KW-0547">Nucleotide-binding</keyword>
<comment type="similarity">
    <text evidence="7">Belongs to the adenylyl cyclase class-4/guanylyl cyclase family.</text>
</comment>
<comment type="subcellular location">
    <subcellularLocation>
        <location evidence="1">Membrane</location>
    </subcellularLocation>
</comment>
<reference evidence="12 13" key="2">
    <citation type="submission" date="2018-06" db="EMBL/GenBank/DDBJ databases">
        <title>Metagenomic assembly of (sub)arctic Cyanobacteria and their associated microbiome from non-axenic cultures.</title>
        <authorList>
            <person name="Baurain D."/>
        </authorList>
    </citation>
    <scope>NUCLEOTIDE SEQUENCE [LARGE SCALE GENOMIC DNA]</scope>
    <source>
        <strain evidence="12">ULC041bin1</strain>
    </source>
</reference>
<protein>
    <submittedName>
        <fullName evidence="12">Diguanylate cyclase</fullName>
    </submittedName>
</protein>
<dbReference type="GO" id="GO:0035556">
    <property type="term" value="P:intracellular signal transduction"/>
    <property type="evidence" value="ECO:0007669"/>
    <property type="project" value="InterPro"/>
</dbReference>
<dbReference type="GO" id="GO:0004016">
    <property type="term" value="F:adenylate cyclase activity"/>
    <property type="evidence" value="ECO:0007669"/>
    <property type="project" value="UniProtKB-ARBA"/>
</dbReference>
<evidence type="ECO:0000313" key="12">
    <source>
        <dbReference type="EMBL" id="PZO37234.1"/>
    </source>
</evidence>
<dbReference type="Pfam" id="PF00211">
    <property type="entry name" value="Guanylate_cyc"/>
    <property type="match status" value="1"/>
</dbReference>
<evidence type="ECO:0000256" key="4">
    <source>
        <dbReference type="ARBA" id="ARBA00022989"/>
    </source>
</evidence>
<dbReference type="PROSITE" id="PS50125">
    <property type="entry name" value="GUANYLATE_CYCLASE_2"/>
    <property type="match status" value="1"/>
</dbReference>
<evidence type="ECO:0000313" key="13">
    <source>
        <dbReference type="Proteomes" id="UP000249081"/>
    </source>
</evidence>
<comment type="caution">
    <text evidence="12">The sequence shown here is derived from an EMBL/GenBank/DDBJ whole genome shotgun (WGS) entry which is preliminary data.</text>
</comment>
<accession>A0A2W4VWK2</accession>
<evidence type="ECO:0000259" key="11">
    <source>
        <dbReference type="PROSITE" id="PS50125"/>
    </source>
</evidence>
<dbReference type="Pfam" id="PF20703">
    <property type="entry name" value="nSTAND1"/>
    <property type="match status" value="1"/>
</dbReference>
<evidence type="ECO:0000256" key="3">
    <source>
        <dbReference type="ARBA" id="ARBA00022741"/>
    </source>
</evidence>
<dbReference type="SMART" id="SM00044">
    <property type="entry name" value="CYCc"/>
    <property type="match status" value="1"/>
</dbReference>
<dbReference type="PROSITE" id="PS00452">
    <property type="entry name" value="GUANYLATE_CYCLASE_1"/>
    <property type="match status" value="1"/>
</dbReference>
<dbReference type="GO" id="GO:0016020">
    <property type="term" value="C:membrane"/>
    <property type="evidence" value="ECO:0007669"/>
    <property type="project" value="UniProtKB-SubCell"/>
</dbReference>
<dbReference type="CDD" id="cd07302">
    <property type="entry name" value="CHD"/>
    <property type="match status" value="1"/>
</dbReference>
<evidence type="ECO:0000256" key="6">
    <source>
        <dbReference type="ARBA" id="ARBA00023239"/>
    </source>
</evidence>
<keyword evidence="5" id="KW-0472">Membrane</keyword>
<organism evidence="12 13">
    <name type="scientific">Shackletoniella antarctica</name>
    <dbReference type="NCBI Taxonomy" id="268115"/>
    <lineage>
        <taxon>Bacteria</taxon>
        <taxon>Bacillati</taxon>
        <taxon>Cyanobacteriota</taxon>
        <taxon>Cyanophyceae</taxon>
        <taxon>Oculatellales</taxon>
        <taxon>Oculatellaceae</taxon>
        <taxon>Shackletoniella</taxon>
    </lineage>
</organism>
<dbReference type="SUPFAM" id="SSF55785">
    <property type="entry name" value="PYP-like sensor domain (PAS domain)"/>
    <property type="match status" value="1"/>
</dbReference>
<dbReference type="SMART" id="SM00091">
    <property type="entry name" value="PAS"/>
    <property type="match status" value="1"/>
</dbReference>
<keyword evidence="4" id="KW-1133">Transmembrane helix</keyword>
<dbReference type="InterPro" id="IPR050401">
    <property type="entry name" value="Cyclic_nucleotide_synthase"/>
</dbReference>
<dbReference type="PROSITE" id="PS50112">
    <property type="entry name" value="PAS"/>
    <property type="match status" value="1"/>
</dbReference>
<dbReference type="CDD" id="cd00130">
    <property type="entry name" value="PAS"/>
    <property type="match status" value="1"/>
</dbReference>
<evidence type="ECO:0000256" key="7">
    <source>
        <dbReference type="RuleBase" id="RU000405"/>
    </source>
</evidence>
<dbReference type="InterPro" id="IPR001054">
    <property type="entry name" value="A/G_cyclase"/>
</dbReference>
<dbReference type="PANTHER" id="PTHR11920">
    <property type="entry name" value="GUANYLYL CYCLASE"/>
    <property type="match status" value="1"/>
</dbReference>
<reference evidence="13" key="1">
    <citation type="submission" date="2018-04" db="EMBL/GenBank/DDBJ databases">
        <authorList>
            <person name="Cornet L."/>
        </authorList>
    </citation>
    <scope>NUCLEOTIDE SEQUENCE [LARGE SCALE GENOMIC DNA]</scope>
</reference>
<dbReference type="InterPro" id="IPR049052">
    <property type="entry name" value="nSTAND1"/>
</dbReference>
<dbReference type="PROSITE" id="PS50113">
    <property type="entry name" value="PAC"/>
    <property type="match status" value="1"/>
</dbReference>
<dbReference type="PANTHER" id="PTHR11920:SF335">
    <property type="entry name" value="GUANYLATE CYCLASE"/>
    <property type="match status" value="1"/>
</dbReference>
<feature type="domain" description="PAC" evidence="10">
    <location>
        <begin position="217"/>
        <end position="269"/>
    </location>
</feature>
<dbReference type="Pfam" id="PF13188">
    <property type="entry name" value="PAS_8"/>
    <property type="match status" value="1"/>
</dbReference>
<dbReference type="InterPro" id="IPR018297">
    <property type="entry name" value="A/G_cyclase_CS"/>
</dbReference>
<feature type="domain" description="PAS" evidence="9">
    <location>
        <begin position="142"/>
        <end position="183"/>
    </location>
</feature>
<dbReference type="AlphaFoldDB" id="A0A2W4VWK2"/>
<evidence type="ECO:0000259" key="9">
    <source>
        <dbReference type="PROSITE" id="PS50112"/>
    </source>
</evidence>
<evidence type="ECO:0000256" key="1">
    <source>
        <dbReference type="ARBA" id="ARBA00004370"/>
    </source>
</evidence>
<dbReference type="GO" id="GO:0009190">
    <property type="term" value="P:cyclic nucleotide biosynthetic process"/>
    <property type="evidence" value="ECO:0007669"/>
    <property type="project" value="InterPro"/>
</dbReference>
<evidence type="ECO:0000256" key="5">
    <source>
        <dbReference type="ARBA" id="ARBA00023136"/>
    </source>
</evidence>
<dbReference type="Gene3D" id="3.30.450.20">
    <property type="entry name" value="PAS domain"/>
    <property type="match status" value="1"/>
</dbReference>
<dbReference type="NCBIfam" id="TIGR00229">
    <property type="entry name" value="sensory_box"/>
    <property type="match status" value="1"/>
</dbReference>
<evidence type="ECO:0000256" key="8">
    <source>
        <dbReference type="SAM" id="Coils"/>
    </source>
</evidence>